<reference evidence="2" key="2">
    <citation type="submission" date="2020-09" db="EMBL/GenBank/DDBJ databases">
        <authorList>
            <person name="Sun Q."/>
            <person name="Ohkuma M."/>
        </authorList>
    </citation>
    <scope>NUCLEOTIDE SEQUENCE</scope>
    <source>
        <strain evidence="2">JCM 31311</strain>
    </source>
</reference>
<feature type="signal peptide" evidence="1">
    <location>
        <begin position="1"/>
        <end position="25"/>
    </location>
</feature>
<gene>
    <name evidence="2" type="ORF">GCM10008957_32770</name>
</gene>
<accession>A0A918CDR7</accession>
<organism evidence="2 3">
    <name type="scientific">Deinococcus ruber</name>
    <dbReference type="NCBI Taxonomy" id="1848197"/>
    <lineage>
        <taxon>Bacteria</taxon>
        <taxon>Thermotogati</taxon>
        <taxon>Deinococcota</taxon>
        <taxon>Deinococci</taxon>
        <taxon>Deinococcales</taxon>
        <taxon>Deinococcaceae</taxon>
        <taxon>Deinococcus</taxon>
    </lineage>
</organism>
<proteinExistence type="predicted"/>
<protein>
    <submittedName>
        <fullName evidence="2">Uncharacterized protein</fullName>
    </submittedName>
</protein>
<comment type="caution">
    <text evidence="2">The sequence shown here is derived from an EMBL/GenBank/DDBJ whole genome shotgun (WGS) entry which is preliminary data.</text>
</comment>
<sequence>MSGYTASMRLLPFAALLLLSSVAAATPLLTTKASVAEGTFCALYACALTNRTTVLAETLGLLSFSYVVKGGILIVGRESNMAIISASLNVSPSSWDKPVVRDFLRSFIGLQIEPNSLRRCVRLAMYTGSSIPTPLINGTQGAVSFSVDCQAQSASTVALTVHDQSFQPR</sequence>
<dbReference type="AlphaFoldDB" id="A0A918CDR7"/>
<evidence type="ECO:0000313" key="3">
    <source>
        <dbReference type="Proteomes" id="UP000603865"/>
    </source>
</evidence>
<evidence type="ECO:0000313" key="2">
    <source>
        <dbReference type="EMBL" id="GGR17487.1"/>
    </source>
</evidence>
<keyword evidence="1" id="KW-0732">Signal</keyword>
<reference evidence="2" key="1">
    <citation type="journal article" date="2014" name="Int. J. Syst. Evol. Microbiol.">
        <title>Complete genome sequence of Corynebacterium casei LMG S-19264T (=DSM 44701T), isolated from a smear-ripened cheese.</title>
        <authorList>
            <consortium name="US DOE Joint Genome Institute (JGI-PGF)"/>
            <person name="Walter F."/>
            <person name="Albersmeier A."/>
            <person name="Kalinowski J."/>
            <person name="Ruckert C."/>
        </authorList>
    </citation>
    <scope>NUCLEOTIDE SEQUENCE</scope>
    <source>
        <strain evidence="2">JCM 31311</strain>
    </source>
</reference>
<name>A0A918CDR7_9DEIO</name>
<keyword evidence="3" id="KW-1185">Reference proteome</keyword>
<dbReference type="Proteomes" id="UP000603865">
    <property type="component" value="Unassembled WGS sequence"/>
</dbReference>
<dbReference type="EMBL" id="BMQL01000020">
    <property type="protein sequence ID" value="GGR17487.1"/>
    <property type="molecule type" value="Genomic_DNA"/>
</dbReference>
<evidence type="ECO:0000256" key="1">
    <source>
        <dbReference type="SAM" id="SignalP"/>
    </source>
</evidence>
<feature type="chain" id="PRO_5037295755" evidence="1">
    <location>
        <begin position="26"/>
        <end position="169"/>
    </location>
</feature>